<dbReference type="PANTHER" id="PTHR31681">
    <property type="entry name" value="C2H2-LIKE ZINC FINGER PROTEIN"/>
    <property type="match status" value="1"/>
</dbReference>
<organism evidence="3 4">
    <name type="scientific">Dioscorea zingiberensis</name>
    <dbReference type="NCBI Taxonomy" id="325984"/>
    <lineage>
        <taxon>Eukaryota</taxon>
        <taxon>Viridiplantae</taxon>
        <taxon>Streptophyta</taxon>
        <taxon>Embryophyta</taxon>
        <taxon>Tracheophyta</taxon>
        <taxon>Spermatophyta</taxon>
        <taxon>Magnoliopsida</taxon>
        <taxon>Liliopsida</taxon>
        <taxon>Dioscoreales</taxon>
        <taxon>Dioscoreaceae</taxon>
        <taxon>Dioscorea</taxon>
    </lineage>
</organism>
<dbReference type="PROSITE" id="PS00028">
    <property type="entry name" value="ZINC_FINGER_C2H2_1"/>
    <property type="match status" value="1"/>
</dbReference>
<evidence type="ECO:0000259" key="2">
    <source>
        <dbReference type="PROSITE" id="PS00028"/>
    </source>
</evidence>
<accession>A0A9D5HPG5</accession>
<dbReference type="AlphaFoldDB" id="A0A9D5HPG5"/>
<feature type="domain" description="C2H2-type" evidence="2">
    <location>
        <begin position="194"/>
        <end position="215"/>
    </location>
</feature>
<dbReference type="OrthoDB" id="9514740at2759"/>
<proteinExistence type="predicted"/>
<evidence type="ECO:0000256" key="1">
    <source>
        <dbReference type="SAM" id="MobiDB-lite"/>
    </source>
</evidence>
<reference evidence="3" key="2">
    <citation type="journal article" date="2022" name="Hortic Res">
        <title>The genome of Dioscorea zingiberensis sheds light on the biosynthesis, origin and evolution of the medicinally important diosgenin saponins.</title>
        <authorList>
            <person name="Li Y."/>
            <person name="Tan C."/>
            <person name="Li Z."/>
            <person name="Guo J."/>
            <person name="Li S."/>
            <person name="Chen X."/>
            <person name="Wang C."/>
            <person name="Dai X."/>
            <person name="Yang H."/>
            <person name="Song W."/>
            <person name="Hou L."/>
            <person name="Xu J."/>
            <person name="Tong Z."/>
            <person name="Xu A."/>
            <person name="Yuan X."/>
            <person name="Wang W."/>
            <person name="Yang Q."/>
            <person name="Chen L."/>
            <person name="Sun Z."/>
            <person name="Wang K."/>
            <person name="Pan B."/>
            <person name="Chen J."/>
            <person name="Bao Y."/>
            <person name="Liu F."/>
            <person name="Qi X."/>
            <person name="Gang D.R."/>
            <person name="Wen J."/>
            <person name="Li J."/>
        </authorList>
    </citation>
    <scope>NUCLEOTIDE SEQUENCE</scope>
    <source>
        <strain evidence="3">Dzin_1.0</strain>
    </source>
</reference>
<dbReference type="SUPFAM" id="SSF56399">
    <property type="entry name" value="ADP-ribosylation"/>
    <property type="match status" value="1"/>
</dbReference>
<feature type="region of interest" description="Disordered" evidence="1">
    <location>
        <begin position="81"/>
        <end position="114"/>
    </location>
</feature>
<comment type="caution">
    <text evidence="3">The sequence shown here is derived from an EMBL/GenBank/DDBJ whole genome shotgun (WGS) entry which is preliminary data.</text>
</comment>
<dbReference type="InterPro" id="IPR013087">
    <property type="entry name" value="Znf_C2H2_type"/>
</dbReference>
<keyword evidence="4" id="KW-1185">Reference proteome</keyword>
<feature type="compositionally biased region" description="Pro residues" evidence="1">
    <location>
        <begin position="146"/>
        <end position="159"/>
    </location>
</feature>
<sequence length="430" mass="46921">MAASSYPNRQIHVGSLSLFTTYPLSTPSFSPFHHHQWTSSPPLTPSPTLMAFIHSLSNGFRSLFLLFLLYLGCFFFSSSPNDPTPHSPRKRRKISPLASSPHTTTTTSSSSVKPHNFPSIRSYLAHLLSFRKPTVNGEEASESIPTPTPTCPTPPPSSPQPLALSPDKSPSLFVDKATPVKRPSFASRADIYPCLACGELLPEPRLLDIHHATKHSLSELSAADSGKNIIEMIFRSGWRGRSLTIHRILKIHNTAKTLARFEEYREIVRSRAARQRRDERCIADGNERLRFYCSTALCAMGREGRAAAVGVCGSQFCSACGIVRHGFSGKHAELEGIPTHATSWGAHGSLPEELEEEFAFLRVKRAMVVCRVVAGRVAHGGADEEEKGGCDSVVVVGRGSGARSSLGGDEELLVFNARALLACFVIIYTV</sequence>
<protein>
    <recommendedName>
        <fullName evidence="2">C2H2-type domain-containing protein</fullName>
    </recommendedName>
</protein>
<name>A0A9D5HPG5_9LILI</name>
<dbReference type="EMBL" id="JAGGNH010000001">
    <property type="protein sequence ID" value="KAJ0984093.1"/>
    <property type="molecule type" value="Genomic_DNA"/>
</dbReference>
<feature type="compositionally biased region" description="Low complexity" evidence="1">
    <location>
        <begin position="99"/>
        <end position="111"/>
    </location>
</feature>
<dbReference type="Proteomes" id="UP001085076">
    <property type="component" value="Miscellaneous, Linkage group lg01"/>
</dbReference>
<evidence type="ECO:0000313" key="4">
    <source>
        <dbReference type="Proteomes" id="UP001085076"/>
    </source>
</evidence>
<dbReference type="PANTHER" id="PTHR31681:SF104">
    <property type="entry name" value="OS03G0264600 PROTEIN"/>
    <property type="match status" value="1"/>
</dbReference>
<feature type="region of interest" description="Disordered" evidence="1">
    <location>
        <begin position="135"/>
        <end position="167"/>
    </location>
</feature>
<dbReference type="Gene3D" id="3.90.228.10">
    <property type="match status" value="1"/>
</dbReference>
<gene>
    <name evidence="3" type="ORF">J5N97_002449</name>
</gene>
<reference evidence="3" key="1">
    <citation type="submission" date="2021-03" db="EMBL/GenBank/DDBJ databases">
        <authorList>
            <person name="Li Z."/>
            <person name="Yang C."/>
        </authorList>
    </citation>
    <scope>NUCLEOTIDE SEQUENCE</scope>
    <source>
        <strain evidence="3">Dzin_1.0</strain>
        <tissue evidence="3">Leaf</tissue>
    </source>
</reference>
<evidence type="ECO:0000313" key="3">
    <source>
        <dbReference type="EMBL" id="KAJ0984093.1"/>
    </source>
</evidence>